<accession>A0A415E175</accession>
<dbReference type="STRING" id="1776384.GCA_900086585_00951"/>
<protein>
    <submittedName>
        <fullName evidence="1">Uncharacterized protein</fullName>
    </submittedName>
</protein>
<comment type="caution">
    <text evidence="1">The sequence shown here is derived from an EMBL/GenBank/DDBJ whole genome shotgun (WGS) entry which is preliminary data.</text>
</comment>
<dbReference type="OrthoDB" id="564699at2"/>
<dbReference type="RefSeq" id="WP_067534441.1">
    <property type="nucleotide sequence ID" value="NZ_AP025567.1"/>
</dbReference>
<keyword evidence="2" id="KW-1185">Reference proteome</keyword>
<organism evidence="1 2">
    <name type="scientific">Emergencia timonensis</name>
    <dbReference type="NCBI Taxonomy" id="1776384"/>
    <lineage>
        <taxon>Bacteria</taxon>
        <taxon>Bacillati</taxon>
        <taxon>Bacillota</taxon>
        <taxon>Clostridia</taxon>
        <taxon>Peptostreptococcales</taxon>
        <taxon>Anaerovoracaceae</taxon>
        <taxon>Emergencia</taxon>
    </lineage>
</organism>
<proteinExistence type="predicted"/>
<evidence type="ECO:0000313" key="1">
    <source>
        <dbReference type="EMBL" id="RHJ87397.1"/>
    </source>
</evidence>
<dbReference type="GeneID" id="83003343"/>
<dbReference type="Proteomes" id="UP000284841">
    <property type="component" value="Unassembled WGS sequence"/>
</dbReference>
<evidence type="ECO:0000313" key="2">
    <source>
        <dbReference type="Proteomes" id="UP000284841"/>
    </source>
</evidence>
<gene>
    <name evidence="1" type="ORF">DW099_11915</name>
</gene>
<name>A0A415E175_9FIRM</name>
<reference evidence="1 2" key="1">
    <citation type="submission" date="2018-08" db="EMBL/GenBank/DDBJ databases">
        <title>A genome reference for cultivated species of the human gut microbiota.</title>
        <authorList>
            <person name="Zou Y."/>
            <person name="Xue W."/>
            <person name="Luo G."/>
        </authorList>
    </citation>
    <scope>NUCLEOTIDE SEQUENCE [LARGE SCALE GENOMIC DNA]</scope>
    <source>
        <strain evidence="1 2">AM07-24</strain>
    </source>
</reference>
<sequence>MGNKQSLQFNNGELQVALKTIQSLPSAQKWQGGTIVPGKEDIMIPAYTDQVLTVQGEANLKSENIKRGVSIYGIMGNAPEYKITFGEVYFPGTYSEETYEIAHGLTSTPTHYGINGKIVGIVETTGNPRPSIYISVDSVSMKVTVPRLSGGCEINWVAISKL</sequence>
<dbReference type="AlphaFoldDB" id="A0A415E175"/>
<dbReference type="EMBL" id="QRMS01000003">
    <property type="protein sequence ID" value="RHJ87397.1"/>
    <property type="molecule type" value="Genomic_DNA"/>
</dbReference>